<feature type="transmembrane region" description="Helical" evidence="2">
    <location>
        <begin position="216"/>
        <end position="236"/>
    </location>
</feature>
<keyword evidence="2" id="KW-1133">Transmembrane helix</keyword>
<keyword evidence="4" id="KW-1185">Reference proteome</keyword>
<organism evidence="3 4">
    <name type="scientific">Plesiocystis pacifica SIR-1</name>
    <dbReference type="NCBI Taxonomy" id="391625"/>
    <lineage>
        <taxon>Bacteria</taxon>
        <taxon>Pseudomonadati</taxon>
        <taxon>Myxococcota</taxon>
        <taxon>Polyangia</taxon>
        <taxon>Nannocystales</taxon>
        <taxon>Nannocystaceae</taxon>
        <taxon>Plesiocystis</taxon>
    </lineage>
</organism>
<feature type="transmembrane region" description="Helical" evidence="2">
    <location>
        <begin position="256"/>
        <end position="276"/>
    </location>
</feature>
<dbReference type="Proteomes" id="UP000005801">
    <property type="component" value="Unassembled WGS sequence"/>
</dbReference>
<protein>
    <submittedName>
        <fullName evidence="3">Uncharacterized protein</fullName>
    </submittedName>
</protein>
<evidence type="ECO:0000313" key="4">
    <source>
        <dbReference type="Proteomes" id="UP000005801"/>
    </source>
</evidence>
<feature type="region of interest" description="Disordered" evidence="1">
    <location>
        <begin position="1"/>
        <end position="127"/>
    </location>
</feature>
<evidence type="ECO:0000256" key="1">
    <source>
        <dbReference type="SAM" id="MobiDB-lite"/>
    </source>
</evidence>
<accession>A6G965</accession>
<dbReference type="EMBL" id="ABCS01000043">
    <property type="protein sequence ID" value="EDM77613.1"/>
    <property type="molecule type" value="Genomic_DNA"/>
</dbReference>
<comment type="caution">
    <text evidence="3">The sequence shown here is derived from an EMBL/GenBank/DDBJ whole genome shotgun (WGS) entry which is preliminary data.</text>
</comment>
<evidence type="ECO:0000313" key="3">
    <source>
        <dbReference type="EMBL" id="EDM77613.1"/>
    </source>
</evidence>
<keyword evidence="2" id="KW-0472">Membrane</keyword>
<feature type="compositionally biased region" description="Low complexity" evidence="1">
    <location>
        <begin position="1"/>
        <end position="14"/>
    </location>
</feature>
<evidence type="ECO:0000256" key="2">
    <source>
        <dbReference type="SAM" id="Phobius"/>
    </source>
</evidence>
<proteinExistence type="predicted"/>
<name>A6G965_9BACT</name>
<dbReference type="STRING" id="391625.PPSIR1_02973"/>
<dbReference type="RefSeq" id="WP_006973260.1">
    <property type="nucleotide sequence ID" value="NZ_ABCS01000043.1"/>
</dbReference>
<keyword evidence="2" id="KW-0812">Transmembrane</keyword>
<feature type="compositionally biased region" description="Low complexity" evidence="1">
    <location>
        <begin position="70"/>
        <end position="81"/>
    </location>
</feature>
<reference evidence="3 4" key="1">
    <citation type="submission" date="2007-06" db="EMBL/GenBank/DDBJ databases">
        <authorList>
            <person name="Shimkets L."/>
            <person name="Ferriera S."/>
            <person name="Johnson J."/>
            <person name="Kravitz S."/>
            <person name="Beeson K."/>
            <person name="Sutton G."/>
            <person name="Rogers Y.-H."/>
            <person name="Friedman R."/>
            <person name="Frazier M."/>
            <person name="Venter J.C."/>
        </authorList>
    </citation>
    <scope>NUCLEOTIDE SEQUENCE [LARGE SCALE GENOMIC DNA]</scope>
    <source>
        <strain evidence="3 4">SIR-1</strain>
    </source>
</reference>
<dbReference type="AlphaFoldDB" id="A6G965"/>
<sequence length="316" mass="31962">MAAALGLGGPLALPSQARAEGPAVQVPKSRQDAPGEQAAEPAPTPEEAETETEVETPAPKTEDAEPTPTPKATEPASAAETTPEEPAPSSDAAPAPNPASAPAPESGLPSYEAAVAPAPPADGESLPTLPGTGAGLFVLSGVLLGTSAMSFTATGFGVAQEWDTEVVAGTGVLGSLMLGASAIMLASGLKRNKKFKAWGEANPDLYEPSRKRGTGMLAGGITATALGGTATLWGGIMQGLQCYHAFDVCEPSPLPPVALGLGLASLTTGVTLLILADKRKNKYDEWRRGLDPARFQVVPTASASREGLSFGVAGRF</sequence>
<feature type="transmembrane region" description="Helical" evidence="2">
    <location>
        <begin position="166"/>
        <end position="186"/>
    </location>
</feature>
<gene>
    <name evidence="3" type="ORF">PPSIR1_02973</name>
</gene>